<evidence type="ECO:0000313" key="2">
    <source>
        <dbReference type="EMBL" id="KAL2918937.1"/>
    </source>
</evidence>
<dbReference type="SUPFAM" id="SSF53300">
    <property type="entry name" value="vWA-like"/>
    <property type="match status" value="1"/>
</dbReference>
<evidence type="ECO:0000256" key="1">
    <source>
        <dbReference type="SAM" id="MobiDB-lite"/>
    </source>
</evidence>
<proteinExistence type="predicted"/>
<name>A0ABR4NHB5_9FUNG</name>
<dbReference type="PANTHER" id="PTHR34706">
    <property type="entry name" value="SLR1338 PROTEIN"/>
    <property type="match status" value="1"/>
</dbReference>
<dbReference type="InterPro" id="IPR036465">
    <property type="entry name" value="vWFA_dom_sf"/>
</dbReference>
<sequence>MFKKFGQMFGAKPGPDSTPSRQPGREAVSGGKRSLAARAAARSSTMMPYASRSAADGSKVFASPQVAAKLKKVVADNKLHAWYGEKALQEVAARVAHIDMAELAQRMRLGPEVVFDLVSLALFDVVFFIDDSASMLQEDGSRLEDLKFILAKAAEVMTLFDNDGVQIRFINSGTMGEGIRSADHVNGLITQIQFVHGTPLGTNFKSKIVDPLVVEPAKTGQLEKPVLAIIITDGEPTQEAKDMFRAVVIEAKQALAKTRFGPGALSIQIGQVGTDQQAQAFLESLDNDKTVGNMIDCTSNYEMECEEFAAKGAELTPELWLLKLCLGAIDRGYDETDHK</sequence>
<dbReference type="Proteomes" id="UP001527925">
    <property type="component" value="Unassembled WGS sequence"/>
</dbReference>
<keyword evidence="3" id="KW-1185">Reference proteome</keyword>
<protein>
    <recommendedName>
        <fullName evidence="4">VWFA domain-containing protein</fullName>
    </recommendedName>
</protein>
<dbReference type="Gene3D" id="3.40.50.410">
    <property type="entry name" value="von Willebrand factor, type A domain"/>
    <property type="match status" value="1"/>
</dbReference>
<accession>A0ABR4NHB5</accession>
<organism evidence="2 3">
    <name type="scientific">Polyrhizophydium stewartii</name>
    <dbReference type="NCBI Taxonomy" id="2732419"/>
    <lineage>
        <taxon>Eukaryota</taxon>
        <taxon>Fungi</taxon>
        <taxon>Fungi incertae sedis</taxon>
        <taxon>Chytridiomycota</taxon>
        <taxon>Chytridiomycota incertae sedis</taxon>
        <taxon>Chytridiomycetes</taxon>
        <taxon>Rhizophydiales</taxon>
        <taxon>Rhizophydiales incertae sedis</taxon>
        <taxon>Polyrhizophydium</taxon>
    </lineage>
</organism>
<reference evidence="2 3" key="1">
    <citation type="submission" date="2023-09" db="EMBL/GenBank/DDBJ databases">
        <title>Pangenome analysis of Batrachochytrium dendrobatidis and related Chytrids.</title>
        <authorList>
            <person name="Yacoub M.N."/>
            <person name="Stajich J.E."/>
            <person name="James T.Y."/>
        </authorList>
    </citation>
    <scope>NUCLEOTIDE SEQUENCE [LARGE SCALE GENOMIC DNA]</scope>
    <source>
        <strain evidence="2 3">JEL0888</strain>
    </source>
</reference>
<evidence type="ECO:0008006" key="4">
    <source>
        <dbReference type="Google" id="ProtNLM"/>
    </source>
</evidence>
<dbReference type="PANTHER" id="PTHR34706:SF2">
    <property type="entry name" value="RFEF"/>
    <property type="match status" value="1"/>
</dbReference>
<gene>
    <name evidence="2" type="ORF">HK105_201771</name>
</gene>
<feature type="region of interest" description="Disordered" evidence="1">
    <location>
        <begin position="1"/>
        <end position="34"/>
    </location>
</feature>
<dbReference type="EMBL" id="JADGIZ020000005">
    <property type="protein sequence ID" value="KAL2918937.1"/>
    <property type="molecule type" value="Genomic_DNA"/>
</dbReference>
<comment type="caution">
    <text evidence="2">The sequence shown here is derived from an EMBL/GenBank/DDBJ whole genome shotgun (WGS) entry which is preliminary data.</text>
</comment>
<evidence type="ECO:0000313" key="3">
    <source>
        <dbReference type="Proteomes" id="UP001527925"/>
    </source>
</evidence>